<accession>A0A849AIC5</accession>
<dbReference type="RefSeq" id="WP_171156257.1">
    <property type="nucleotide sequence ID" value="NZ_JABENB010000002.1"/>
</dbReference>
<gene>
    <name evidence="1" type="ORF">HJ588_13060</name>
</gene>
<dbReference type="AlphaFoldDB" id="A0A849AIC5"/>
<dbReference type="SUPFAM" id="SSF53335">
    <property type="entry name" value="S-adenosyl-L-methionine-dependent methyltransferases"/>
    <property type="match status" value="1"/>
</dbReference>
<evidence type="ECO:0008006" key="3">
    <source>
        <dbReference type="Google" id="ProtNLM"/>
    </source>
</evidence>
<proteinExistence type="predicted"/>
<dbReference type="Proteomes" id="UP000557772">
    <property type="component" value="Unassembled WGS sequence"/>
</dbReference>
<sequence length="485" mass="51158">MSVPNAAPTGGVPLLGGEMPDWTDPPAPLGVLGDHLRATAGEPGSVLLLGRTAAQLHPHFPGATVVVRGQRDAEALHAAGVDVRCGGLDRLPSDVRADLVLLLDPPGAVLTPDSDGWSHVELVEQAARHLTPDGRLVAFVPGALSARRETSPPVHRLDGDDAWWVGTDGYDDRAPALNELPWQPTHLVLTTDDEPVVVAALDVVSDPGGRALLRALTSTHPATSTAVDAGVLPALADGWLVSRGAAGPAAAPVWSRRLGGDPALDVPATAGRSLEAELLTALRLDRQFDLRRLVSSYAQWVGTLPADRRALAVPRRTLVADGTFTQLESPTPVSDHAPPVEVAVAHGMLDLAHATTAPGAAAGYPPELAADSLAHELGAMVGLPDQVWVDAQSLRLALALPDRHEPTRTRPDAAADRIAELRGALEERDAQLAAARADLGKQTRRVRALEHAIATEHGPRARRALFLMTAPTQRIVEAARARWQR</sequence>
<keyword evidence="2" id="KW-1185">Reference proteome</keyword>
<dbReference type="InterPro" id="IPR029063">
    <property type="entry name" value="SAM-dependent_MTases_sf"/>
</dbReference>
<dbReference type="EMBL" id="JABENB010000002">
    <property type="protein sequence ID" value="NNG40195.1"/>
    <property type="molecule type" value="Genomic_DNA"/>
</dbReference>
<name>A0A849AIC5_9MICO</name>
<reference evidence="1 2" key="1">
    <citation type="submission" date="2020-05" db="EMBL/GenBank/DDBJ databases">
        <title>Flexivirga sp. ID2601S isolated from air conditioner.</title>
        <authorList>
            <person name="Kim D.H."/>
        </authorList>
    </citation>
    <scope>NUCLEOTIDE SEQUENCE [LARGE SCALE GENOMIC DNA]</scope>
    <source>
        <strain evidence="1 2">ID2601S</strain>
    </source>
</reference>
<protein>
    <recommendedName>
        <fullName evidence="3">Class I SAM-dependent methyltransferase</fullName>
    </recommendedName>
</protein>
<organism evidence="1 2">
    <name type="scientific">Flexivirga aerilata</name>
    <dbReference type="NCBI Taxonomy" id="1656889"/>
    <lineage>
        <taxon>Bacteria</taxon>
        <taxon>Bacillati</taxon>
        <taxon>Actinomycetota</taxon>
        <taxon>Actinomycetes</taxon>
        <taxon>Micrococcales</taxon>
        <taxon>Dermacoccaceae</taxon>
        <taxon>Flexivirga</taxon>
    </lineage>
</organism>
<evidence type="ECO:0000313" key="2">
    <source>
        <dbReference type="Proteomes" id="UP000557772"/>
    </source>
</evidence>
<comment type="caution">
    <text evidence="1">The sequence shown here is derived from an EMBL/GenBank/DDBJ whole genome shotgun (WGS) entry which is preliminary data.</text>
</comment>
<evidence type="ECO:0000313" key="1">
    <source>
        <dbReference type="EMBL" id="NNG40195.1"/>
    </source>
</evidence>